<evidence type="ECO:0000256" key="5">
    <source>
        <dbReference type="ARBA" id="ARBA00022679"/>
    </source>
</evidence>
<dbReference type="Proteomes" id="UP000324241">
    <property type="component" value="Unassembled WGS sequence"/>
</dbReference>
<evidence type="ECO:0000256" key="2">
    <source>
        <dbReference type="ARBA" id="ARBA00004141"/>
    </source>
</evidence>
<accession>A0A5M9MZV6</accession>
<dbReference type="InterPro" id="IPR030470">
    <property type="entry name" value="UbiA_prenylTrfase_CS"/>
</dbReference>
<dbReference type="FunFam" id="1.20.120.1780:FF:000001">
    <property type="entry name" value="4-hydroxybenzoate octaprenyltransferase"/>
    <property type="match status" value="1"/>
</dbReference>
<dbReference type="Pfam" id="PF01040">
    <property type="entry name" value="UbiA"/>
    <property type="match status" value="1"/>
</dbReference>
<keyword evidence="7 9" id="KW-1133">Transmembrane helix</keyword>
<dbReference type="OrthoDB" id="18170at2759"/>
<comment type="pathway">
    <text evidence="3">Secondary metabolite biosynthesis; terpenoid biosynthesis.</text>
</comment>
<dbReference type="UniPathway" id="UPA00213"/>
<feature type="transmembrane region" description="Helical" evidence="9">
    <location>
        <begin position="268"/>
        <end position="284"/>
    </location>
</feature>
<dbReference type="InterPro" id="IPR044878">
    <property type="entry name" value="UbiA_sf"/>
</dbReference>
<dbReference type="FunFam" id="1.10.357.140:FF:000008">
    <property type="entry name" value="4-hydroxybenzoate octaprenyltransferase"/>
    <property type="match status" value="1"/>
</dbReference>
<comment type="subcellular location">
    <subcellularLocation>
        <location evidence="2">Membrane</location>
        <topology evidence="2">Multi-pass membrane protein</topology>
    </subcellularLocation>
</comment>
<dbReference type="GO" id="GO:0016765">
    <property type="term" value="F:transferase activity, transferring alkyl or aryl (other than methyl) groups"/>
    <property type="evidence" value="ECO:0007669"/>
    <property type="project" value="InterPro"/>
</dbReference>
<protein>
    <submittedName>
        <fullName evidence="10">Uncharacterized protein</fullName>
    </submittedName>
</protein>
<dbReference type="AlphaFoldDB" id="A0A5M9MZV6"/>
<sequence length="334" mass="37912">MTIPNKNDQFPRRSTSHVLRDLLRLSRFDRYNPLFATFAGVWSTLLAGAEKLADDRTSTSYVFISRQTFLCFLASYIFCGAGMVWNDWIDRDIDANVARTKDRPLAAGRLKTGEAMLWMMVQVAVSWGILQIMLSGKDVWSVLLPAAVASILYPYGKRPLAQRFHLYPQYILGFTIAWPAIAGCAAIHNQKLSFGEIAHHCLPLCTMIFFWTLYLNTAYSYQDVVDDRKMGVNSFYNLAGKHIHLFLVMLATTVLVCIPLFLRTLGSLWLWVTWMGVWTVYLMRQLLRFDGSQPTSGGTLHKENFLLGVWTVAICMVEVFLRAGNAPMHISVFA</sequence>
<dbReference type="CDD" id="cd13959">
    <property type="entry name" value="PT_UbiA_COQ2"/>
    <property type="match status" value="1"/>
</dbReference>
<feature type="transmembrane region" description="Helical" evidence="9">
    <location>
        <begin position="115"/>
        <end position="134"/>
    </location>
</feature>
<dbReference type="InterPro" id="IPR000537">
    <property type="entry name" value="UbiA_prenyltransferase"/>
</dbReference>
<keyword evidence="6 9" id="KW-0812">Transmembrane</keyword>
<dbReference type="RefSeq" id="XP_033432003.1">
    <property type="nucleotide sequence ID" value="XM_033566246.1"/>
</dbReference>
<evidence type="ECO:0000313" key="10">
    <source>
        <dbReference type="EMBL" id="KAA8652642.1"/>
    </source>
</evidence>
<evidence type="ECO:0000256" key="3">
    <source>
        <dbReference type="ARBA" id="ARBA00004721"/>
    </source>
</evidence>
<feature type="transmembrane region" description="Helical" evidence="9">
    <location>
        <begin position="61"/>
        <end position="85"/>
    </location>
</feature>
<dbReference type="PANTHER" id="PTHR11048:SF28">
    <property type="entry name" value="4-HYDROXYBENZOATE POLYPRENYLTRANSFERASE, MITOCHONDRIAL"/>
    <property type="match status" value="1"/>
</dbReference>
<reference evidence="10 11" key="1">
    <citation type="submission" date="2019-08" db="EMBL/GenBank/DDBJ databases">
        <title>The genome sequence of a newly discovered highly antifungal drug resistant Aspergillus species, Aspergillus tanneri NIH 1004.</title>
        <authorList>
            <person name="Mounaud S."/>
            <person name="Singh I."/>
            <person name="Joardar V."/>
            <person name="Pakala S."/>
            <person name="Pakala S."/>
            <person name="Venepally P."/>
            <person name="Chung J.K."/>
            <person name="Losada L."/>
            <person name="Nierman W.C."/>
        </authorList>
    </citation>
    <scope>NUCLEOTIDE SEQUENCE [LARGE SCALE GENOMIC DNA]</scope>
    <source>
        <strain evidence="10 11">NIH1004</strain>
    </source>
</reference>
<evidence type="ECO:0000256" key="1">
    <source>
        <dbReference type="ARBA" id="ARBA00001946"/>
    </source>
</evidence>
<feature type="transmembrane region" description="Helical" evidence="9">
    <location>
        <begin position="304"/>
        <end position="321"/>
    </location>
</feature>
<dbReference type="GO" id="GO:0016114">
    <property type="term" value="P:terpenoid biosynthetic process"/>
    <property type="evidence" value="ECO:0007669"/>
    <property type="project" value="UniProtKB-UniPathway"/>
</dbReference>
<evidence type="ECO:0000256" key="7">
    <source>
        <dbReference type="ARBA" id="ARBA00022989"/>
    </source>
</evidence>
<keyword evidence="8 9" id="KW-0472">Membrane</keyword>
<evidence type="ECO:0000313" key="11">
    <source>
        <dbReference type="Proteomes" id="UP000324241"/>
    </source>
</evidence>
<dbReference type="PROSITE" id="PS00943">
    <property type="entry name" value="UBIA"/>
    <property type="match status" value="1"/>
</dbReference>
<dbReference type="Gene3D" id="1.20.120.1780">
    <property type="entry name" value="UbiA prenyltransferase"/>
    <property type="match status" value="1"/>
</dbReference>
<evidence type="ECO:0000256" key="9">
    <source>
        <dbReference type="SAM" id="Phobius"/>
    </source>
</evidence>
<evidence type="ECO:0000256" key="6">
    <source>
        <dbReference type="ARBA" id="ARBA00022692"/>
    </source>
</evidence>
<dbReference type="EMBL" id="QUQM01000002">
    <property type="protein sequence ID" value="KAA8652642.1"/>
    <property type="molecule type" value="Genomic_DNA"/>
</dbReference>
<name>A0A5M9MZV6_9EURO</name>
<dbReference type="PANTHER" id="PTHR11048">
    <property type="entry name" value="PRENYLTRANSFERASES"/>
    <property type="match status" value="1"/>
</dbReference>
<feature type="transmembrane region" description="Helical" evidence="9">
    <location>
        <begin position="139"/>
        <end position="155"/>
    </location>
</feature>
<evidence type="ECO:0000256" key="8">
    <source>
        <dbReference type="ARBA" id="ARBA00023136"/>
    </source>
</evidence>
<dbReference type="InterPro" id="IPR039653">
    <property type="entry name" value="Prenyltransferase"/>
</dbReference>
<gene>
    <name evidence="10" type="ORF">ATNIH1004_001547</name>
</gene>
<dbReference type="GO" id="GO:0005886">
    <property type="term" value="C:plasma membrane"/>
    <property type="evidence" value="ECO:0007669"/>
    <property type="project" value="TreeGrafter"/>
</dbReference>
<feature type="transmembrane region" description="Helical" evidence="9">
    <location>
        <begin position="242"/>
        <end position="261"/>
    </location>
</feature>
<feature type="transmembrane region" description="Helical" evidence="9">
    <location>
        <begin position="201"/>
        <end position="222"/>
    </location>
</feature>
<evidence type="ECO:0000256" key="4">
    <source>
        <dbReference type="ARBA" id="ARBA00005985"/>
    </source>
</evidence>
<dbReference type="GeneID" id="54324249"/>
<comment type="cofactor">
    <cofactor evidence="1">
        <name>Mg(2+)</name>
        <dbReference type="ChEBI" id="CHEBI:18420"/>
    </cofactor>
</comment>
<comment type="caution">
    <text evidence="10">The sequence shown here is derived from an EMBL/GenBank/DDBJ whole genome shotgun (WGS) entry which is preliminary data.</text>
</comment>
<comment type="similarity">
    <text evidence="4">Belongs to the UbiA prenyltransferase family.</text>
</comment>
<dbReference type="VEuPathDB" id="FungiDB:EYZ11_011712"/>
<organism evidence="10 11">
    <name type="scientific">Aspergillus tanneri</name>
    <dbReference type="NCBI Taxonomy" id="1220188"/>
    <lineage>
        <taxon>Eukaryota</taxon>
        <taxon>Fungi</taxon>
        <taxon>Dikarya</taxon>
        <taxon>Ascomycota</taxon>
        <taxon>Pezizomycotina</taxon>
        <taxon>Eurotiomycetes</taxon>
        <taxon>Eurotiomycetidae</taxon>
        <taxon>Eurotiales</taxon>
        <taxon>Aspergillaceae</taxon>
        <taxon>Aspergillus</taxon>
        <taxon>Aspergillus subgen. Circumdati</taxon>
    </lineage>
</organism>
<keyword evidence="5" id="KW-0808">Transferase</keyword>
<dbReference type="Gene3D" id="1.10.357.140">
    <property type="entry name" value="UbiA prenyltransferase"/>
    <property type="match status" value="1"/>
</dbReference>
<feature type="transmembrane region" description="Helical" evidence="9">
    <location>
        <begin position="167"/>
        <end position="189"/>
    </location>
</feature>
<proteinExistence type="inferred from homology"/>